<dbReference type="Pfam" id="PF00460">
    <property type="entry name" value="Flg_bb_rod"/>
    <property type="match status" value="1"/>
</dbReference>
<dbReference type="AlphaFoldDB" id="A0A6M0QVZ7"/>
<dbReference type="InterPro" id="IPR053927">
    <property type="entry name" value="FlgK_helical"/>
</dbReference>
<keyword evidence="6" id="KW-0975">Bacterial flagellum</keyword>
<evidence type="ECO:0000256" key="3">
    <source>
        <dbReference type="ARBA" id="ARBA00009677"/>
    </source>
</evidence>
<dbReference type="GO" id="GO:0009424">
    <property type="term" value="C:bacterial-type flagellum hook"/>
    <property type="evidence" value="ECO:0007669"/>
    <property type="project" value="InterPro"/>
</dbReference>
<name>A0A6M0QVZ7_9RHOB</name>
<evidence type="ECO:0000256" key="7">
    <source>
        <dbReference type="SAM" id="SignalP"/>
    </source>
</evidence>
<accession>A0A6M0QVZ7</accession>
<evidence type="ECO:0000259" key="8">
    <source>
        <dbReference type="Pfam" id="PF00460"/>
    </source>
</evidence>
<dbReference type="PANTHER" id="PTHR30033">
    <property type="entry name" value="FLAGELLAR HOOK-ASSOCIATED PROTEIN 1"/>
    <property type="match status" value="1"/>
</dbReference>
<dbReference type="Pfam" id="PF22638">
    <property type="entry name" value="FlgK_D1"/>
    <property type="match status" value="1"/>
</dbReference>
<dbReference type="Pfam" id="PF06429">
    <property type="entry name" value="Flg_bbr_C"/>
    <property type="match status" value="1"/>
</dbReference>
<keyword evidence="11" id="KW-0969">Cilium</keyword>
<dbReference type="RefSeq" id="WP_164626319.1">
    <property type="nucleotide sequence ID" value="NZ_JAAIVJ010000007.1"/>
</dbReference>
<dbReference type="InterPro" id="IPR010930">
    <property type="entry name" value="Flg_bb/hook_C_dom"/>
</dbReference>
<keyword evidence="11" id="KW-0966">Cell projection</keyword>
<evidence type="ECO:0000313" key="12">
    <source>
        <dbReference type="Proteomes" id="UP000477782"/>
    </source>
</evidence>
<feature type="chain" id="PRO_5026964103" description="Flagellar hook-associated protein 1" evidence="7">
    <location>
        <begin position="21"/>
        <end position="485"/>
    </location>
</feature>
<dbReference type="PANTHER" id="PTHR30033:SF1">
    <property type="entry name" value="FLAGELLAR HOOK-ASSOCIATED PROTEIN 1"/>
    <property type="match status" value="1"/>
</dbReference>
<evidence type="ECO:0000256" key="5">
    <source>
        <dbReference type="ARBA" id="ARBA00022525"/>
    </source>
</evidence>
<evidence type="ECO:0000256" key="1">
    <source>
        <dbReference type="ARBA" id="ARBA00004117"/>
    </source>
</evidence>
<sequence length="485" mass="49648">MSISGSLSSALSGLTAAAKAAEVVSSNIANATTAGYSRREVITTARAVGQTGQGVSIVGVRRHVDPVLLADRRRAEATEAERVARSSFFQRLEAAIGTADSAVSLGGRIAEFDTALLEAASLPDSEARLARVIDTARNLASQIGGAAEAVQTARAEADDRIEADVDLLNRTLAQISELNGNIRATYAGARDPSALIDQRQQLIDSIASVVPLREIARDDGQIALYTTGGAMLVDGQAAVFGFDPAGLVTAEMSIGAGSLSGLTLNGRPVATSGSDSPISGGSLAAHFEVRDQLAPEAQRELDALARDLLERFADPAVDATLAPGQAGLFTDDGGNFLPADEAGLAQRLALNAVVDPRQGGGLWHLRDGIGATTPGLAGNAAGLVALHAALTSARTPASGPFMAGARSFAALQGDLLSGCVSDRLTAETEAGYAAARAEALTQLELAAGVDTDQEMQSLLLVEQAYTANAKVIQTIGAMIDTLLGL</sequence>
<keyword evidence="12" id="KW-1185">Reference proteome</keyword>
<comment type="subcellular location">
    <subcellularLocation>
        <location evidence="1">Bacterial flagellum basal body</location>
    </subcellularLocation>
    <subcellularLocation>
        <location evidence="2">Secreted</location>
    </subcellularLocation>
</comment>
<feature type="domain" description="Flagellar hook-associated protein FlgK helical" evidence="10">
    <location>
        <begin position="91"/>
        <end position="312"/>
    </location>
</feature>
<comment type="caution">
    <text evidence="11">The sequence shown here is derived from an EMBL/GenBank/DDBJ whole genome shotgun (WGS) entry which is preliminary data.</text>
</comment>
<dbReference type="GO" id="GO:0005576">
    <property type="term" value="C:extracellular region"/>
    <property type="evidence" value="ECO:0007669"/>
    <property type="project" value="UniProtKB-SubCell"/>
</dbReference>
<evidence type="ECO:0000256" key="2">
    <source>
        <dbReference type="ARBA" id="ARBA00004613"/>
    </source>
</evidence>
<dbReference type="GO" id="GO:0009425">
    <property type="term" value="C:bacterial-type flagellum basal body"/>
    <property type="evidence" value="ECO:0007669"/>
    <property type="project" value="UniProtKB-SubCell"/>
</dbReference>
<dbReference type="Proteomes" id="UP000477782">
    <property type="component" value="Unassembled WGS sequence"/>
</dbReference>
<comment type="similarity">
    <text evidence="3">Belongs to the flagella basal body rod proteins family.</text>
</comment>
<dbReference type="InterPro" id="IPR002371">
    <property type="entry name" value="FlgK"/>
</dbReference>
<keyword evidence="11" id="KW-0282">Flagellum</keyword>
<organism evidence="11 12">
    <name type="scientific">Tabrizicola oligotrophica</name>
    <dbReference type="NCBI Taxonomy" id="2710650"/>
    <lineage>
        <taxon>Bacteria</taxon>
        <taxon>Pseudomonadati</taxon>
        <taxon>Pseudomonadota</taxon>
        <taxon>Alphaproteobacteria</taxon>
        <taxon>Rhodobacterales</taxon>
        <taxon>Paracoccaceae</taxon>
        <taxon>Tabrizicola</taxon>
    </lineage>
</organism>
<evidence type="ECO:0000256" key="4">
    <source>
        <dbReference type="ARBA" id="ARBA00016244"/>
    </source>
</evidence>
<dbReference type="InterPro" id="IPR001444">
    <property type="entry name" value="Flag_bb_rod_N"/>
</dbReference>
<dbReference type="SUPFAM" id="SSF64518">
    <property type="entry name" value="Phase 1 flagellin"/>
    <property type="match status" value="1"/>
</dbReference>
<evidence type="ECO:0000259" key="9">
    <source>
        <dbReference type="Pfam" id="PF06429"/>
    </source>
</evidence>
<proteinExistence type="inferred from homology"/>
<dbReference type="GO" id="GO:0044780">
    <property type="term" value="P:bacterial-type flagellum assembly"/>
    <property type="evidence" value="ECO:0007669"/>
    <property type="project" value="InterPro"/>
</dbReference>
<keyword evidence="7" id="KW-0732">Signal</keyword>
<gene>
    <name evidence="11" type="primary">flgK</name>
    <name evidence="11" type="ORF">G4Z14_12710</name>
</gene>
<feature type="domain" description="Flagellar basal body rod protein N-terminal" evidence="8">
    <location>
        <begin position="9"/>
        <end position="36"/>
    </location>
</feature>
<dbReference type="NCBIfam" id="TIGR02492">
    <property type="entry name" value="flgK_ends"/>
    <property type="match status" value="1"/>
</dbReference>
<reference evidence="11 12" key="1">
    <citation type="submission" date="2020-02" db="EMBL/GenBank/DDBJ databases">
        <authorList>
            <person name="Chen W.-M."/>
        </authorList>
    </citation>
    <scope>NUCLEOTIDE SEQUENCE [LARGE SCALE GENOMIC DNA]</scope>
    <source>
        <strain evidence="11 12">KMS-5</strain>
    </source>
</reference>
<dbReference type="EMBL" id="JAAIVJ010000007">
    <property type="protein sequence ID" value="NEY91161.1"/>
    <property type="molecule type" value="Genomic_DNA"/>
</dbReference>
<evidence type="ECO:0000313" key="11">
    <source>
        <dbReference type="EMBL" id="NEY91161.1"/>
    </source>
</evidence>
<feature type="signal peptide" evidence="7">
    <location>
        <begin position="1"/>
        <end position="20"/>
    </location>
</feature>
<evidence type="ECO:0000256" key="6">
    <source>
        <dbReference type="ARBA" id="ARBA00023143"/>
    </source>
</evidence>
<dbReference type="GO" id="GO:0005198">
    <property type="term" value="F:structural molecule activity"/>
    <property type="evidence" value="ECO:0007669"/>
    <property type="project" value="InterPro"/>
</dbReference>
<protein>
    <recommendedName>
        <fullName evidence="4">Flagellar hook-associated protein 1</fullName>
    </recommendedName>
</protein>
<feature type="domain" description="Flagellar basal-body/hook protein C-terminal" evidence="9">
    <location>
        <begin position="447"/>
        <end position="485"/>
    </location>
</feature>
<keyword evidence="5" id="KW-0964">Secreted</keyword>
<evidence type="ECO:0000259" key="10">
    <source>
        <dbReference type="Pfam" id="PF22638"/>
    </source>
</evidence>